<dbReference type="GO" id="GO:0006310">
    <property type="term" value="P:DNA recombination"/>
    <property type="evidence" value="ECO:0007669"/>
    <property type="project" value="UniProtKB-UniRule"/>
</dbReference>
<comment type="similarity">
    <text evidence="1 15">Belongs to the helicase family. RecG subfamily.</text>
</comment>
<name>A0AA43RJY6_9LACT</name>
<dbReference type="InterPro" id="IPR047112">
    <property type="entry name" value="RecG/Mfd"/>
</dbReference>
<dbReference type="Proteomes" id="UP001171751">
    <property type="component" value="Unassembled WGS sequence"/>
</dbReference>
<accession>A0AA43RJY6</accession>
<evidence type="ECO:0000256" key="4">
    <source>
        <dbReference type="ARBA" id="ARBA00022763"/>
    </source>
</evidence>
<evidence type="ECO:0000256" key="2">
    <source>
        <dbReference type="ARBA" id="ARBA00017846"/>
    </source>
</evidence>
<evidence type="ECO:0000256" key="15">
    <source>
        <dbReference type="RuleBase" id="RU363016"/>
    </source>
</evidence>
<dbReference type="InterPro" id="IPR014001">
    <property type="entry name" value="Helicase_ATP-bd"/>
</dbReference>
<comment type="catalytic activity">
    <reaction evidence="12 15">
        <text>Couples ATP hydrolysis with the unwinding of duplex DNA by translocating in the 3'-5' direction.</text>
        <dbReference type="EC" id="5.6.2.4"/>
    </reaction>
</comment>
<dbReference type="InterPro" id="IPR004609">
    <property type="entry name" value="ATP-dep_DNA_helicase_RecG"/>
</dbReference>
<keyword evidence="8" id="KW-0238">DNA-binding</keyword>
<evidence type="ECO:0000256" key="5">
    <source>
        <dbReference type="ARBA" id="ARBA00022801"/>
    </source>
</evidence>
<dbReference type="PROSITE" id="PS51194">
    <property type="entry name" value="HELICASE_CTER"/>
    <property type="match status" value="1"/>
</dbReference>
<evidence type="ECO:0000256" key="1">
    <source>
        <dbReference type="ARBA" id="ARBA00007504"/>
    </source>
</evidence>
<comment type="caution">
    <text evidence="18">The sequence shown here is derived from an EMBL/GenBank/DDBJ whole genome shotgun (WGS) entry which is preliminary data.</text>
</comment>
<proteinExistence type="inferred from homology"/>
<dbReference type="GO" id="GO:0043138">
    <property type="term" value="F:3'-5' DNA helicase activity"/>
    <property type="evidence" value="ECO:0007669"/>
    <property type="project" value="UniProtKB-EC"/>
</dbReference>
<keyword evidence="6 15" id="KW-0347">Helicase</keyword>
<dbReference type="GO" id="GO:0016787">
    <property type="term" value="F:hydrolase activity"/>
    <property type="evidence" value="ECO:0007669"/>
    <property type="project" value="UniProtKB-KW"/>
</dbReference>
<dbReference type="Gene3D" id="3.40.50.300">
    <property type="entry name" value="P-loop containing nucleotide triphosphate hydrolases"/>
    <property type="match status" value="2"/>
</dbReference>
<dbReference type="NCBIfam" id="NF008165">
    <property type="entry name" value="PRK10917.1-3"/>
    <property type="match status" value="1"/>
</dbReference>
<dbReference type="SMART" id="SM00490">
    <property type="entry name" value="HELICc"/>
    <property type="match status" value="1"/>
</dbReference>
<evidence type="ECO:0000256" key="3">
    <source>
        <dbReference type="ARBA" id="ARBA00022741"/>
    </source>
</evidence>
<comment type="function">
    <text evidence="15">Plays a critical role in recombination and DNA repair. Helps process Holliday junction intermediates to mature products by catalyzing branch migration. Has replication fork regression activity, unwinds stalled or blocked replication forks to make a HJ that can be resolved. Has a DNA unwinding activity characteristic of a DNA helicase with 3'-5' polarity.</text>
</comment>
<evidence type="ECO:0000313" key="18">
    <source>
        <dbReference type="EMBL" id="MDO5456887.1"/>
    </source>
</evidence>
<keyword evidence="9 15" id="KW-0233">DNA recombination</keyword>
<dbReference type="PANTHER" id="PTHR47964">
    <property type="entry name" value="ATP-DEPENDENT DNA HELICASE HOMOLOG RECG, CHLOROPLASTIC"/>
    <property type="match status" value="1"/>
</dbReference>
<dbReference type="SUPFAM" id="SSF52540">
    <property type="entry name" value="P-loop containing nucleoside triphosphate hydrolases"/>
    <property type="match status" value="2"/>
</dbReference>
<protein>
    <recommendedName>
        <fullName evidence="2 15">ATP-dependent DNA helicase RecG</fullName>
        <ecNumber evidence="13 15">5.6.2.4</ecNumber>
    </recommendedName>
</protein>
<dbReference type="InterPro" id="IPR045562">
    <property type="entry name" value="RecG_dom3_C"/>
</dbReference>
<keyword evidence="3 15" id="KW-0547">Nucleotide-binding</keyword>
<keyword evidence="10 15" id="KW-0234">DNA repair</keyword>
<dbReference type="InterPro" id="IPR033454">
    <property type="entry name" value="RecG_wedge"/>
</dbReference>
<organism evidence="18 19">
    <name type="scientific">Atopococcus tabaci</name>
    <dbReference type="NCBI Taxonomy" id="269774"/>
    <lineage>
        <taxon>Bacteria</taxon>
        <taxon>Bacillati</taxon>
        <taxon>Bacillota</taxon>
        <taxon>Bacilli</taxon>
        <taxon>Lactobacillales</taxon>
        <taxon>Carnobacteriaceae</taxon>
        <taxon>Atopococcus</taxon>
    </lineage>
</organism>
<evidence type="ECO:0000256" key="8">
    <source>
        <dbReference type="ARBA" id="ARBA00023125"/>
    </source>
</evidence>
<dbReference type="InterPro" id="IPR001650">
    <property type="entry name" value="Helicase_C-like"/>
</dbReference>
<evidence type="ECO:0000256" key="10">
    <source>
        <dbReference type="ARBA" id="ARBA00023204"/>
    </source>
</evidence>
<evidence type="ECO:0000256" key="7">
    <source>
        <dbReference type="ARBA" id="ARBA00022840"/>
    </source>
</evidence>
<dbReference type="InterPro" id="IPR011545">
    <property type="entry name" value="DEAD/DEAH_box_helicase_dom"/>
</dbReference>
<evidence type="ECO:0000256" key="11">
    <source>
        <dbReference type="ARBA" id="ARBA00023235"/>
    </source>
</evidence>
<keyword evidence="11" id="KW-0413">Isomerase</keyword>
<evidence type="ECO:0000313" key="19">
    <source>
        <dbReference type="Proteomes" id="UP001171751"/>
    </source>
</evidence>
<dbReference type="SUPFAM" id="SSF50249">
    <property type="entry name" value="Nucleic acid-binding proteins"/>
    <property type="match status" value="1"/>
</dbReference>
<evidence type="ECO:0000256" key="6">
    <source>
        <dbReference type="ARBA" id="ARBA00022806"/>
    </source>
</evidence>
<feature type="domain" description="Helicase ATP-binding" evidence="16">
    <location>
        <begin position="274"/>
        <end position="435"/>
    </location>
</feature>
<dbReference type="NCBIfam" id="TIGR00643">
    <property type="entry name" value="recG"/>
    <property type="match status" value="1"/>
</dbReference>
<sequence>MTETVTIFSDIIHLPNVGEKRAAALNDLGIFTIYDLLQHYPFRYEDLSVDNIAEIEDKQSVVLQGEVISEPVVSYFAYRKSRLNFTILVNGIPVPVTFFNQPYYKKQIKRNDHIIIYGRFDGLKKSLVAQRLLSSGGDLHEDGLEPVYPANAGIKQGGLRKLIKAAYDKYHLEIPEHVPLELKKKYRLIDHQEAVKNIHFPQDERMSQEAVRAIKFEEFFTFQLRLQETKMKKDQIDEAYIINYDVTAIQRFTDSLSFEPTGAQKRVVNEVCVDFKSPFRMRRMLQGDVGSGKTMVAAAAVVAAHSAGKQTAFMVPTEILAEQHASSLEEMFAQFDLSLALMTGSTTDKRKKEILHELSVGTIDLVVGTHALIQETVNFNELGFVIVDEQHRFGVNQRETLEKKGNFTNILYMTATPIPRSMALTSYGDMSMSIIDELPKGRKAIDTRWIQSSDDQKIDVLVEKALSQDSQVYVINALIDESETVDLQTALETYEKYRSQYEPQVKVGLLHGKMTADEKEHIMRAFKSNEIQILISTTVIEVGVDVPNANLMVIYDAERFGLAQLHQLRGRVGRGDQEAVCLLVGQPKTEIGKKRLSLMTESQDGFYLSEKDLELRGPGDIFGQRQSGLPKFKMADIIADYPILEVARKEALIYIKNKMKNTKTKEISHENRN</sequence>
<dbReference type="Pfam" id="PF00271">
    <property type="entry name" value="Helicase_C"/>
    <property type="match status" value="1"/>
</dbReference>
<dbReference type="NCBIfam" id="NF008168">
    <property type="entry name" value="PRK10917.2-2"/>
    <property type="match status" value="1"/>
</dbReference>
<dbReference type="EC" id="5.6.2.4" evidence="13 15"/>
<keyword evidence="5 15" id="KW-0378">Hydrolase</keyword>
<evidence type="ECO:0000259" key="17">
    <source>
        <dbReference type="PROSITE" id="PS51194"/>
    </source>
</evidence>
<dbReference type="AlphaFoldDB" id="A0AA43RJY6"/>
<dbReference type="EMBL" id="JAUNQW010000002">
    <property type="protein sequence ID" value="MDO5456887.1"/>
    <property type="molecule type" value="Genomic_DNA"/>
</dbReference>
<evidence type="ECO:0000259" key="16">
    <source>
        <dbReference type="PROSITE" id="PS51192"/>
    </source>
</evidence>
<dbReference type="PANTHER" id="PTHR47964:SF1">
    <property type="entry name" value="ATP-DEPENDENT DNA HELICASE HOMOLOG RECG, CHLOROPLASTIC"/>
    <property type="match status" value="1"/>
</dbReference>
<dbReference type="CDD" id="cd04488">
    <property type="entry name" value="RecG_wedge_OBF"/>
    <property type="match status" value="1"/>
</dbReference>
<dbReference type="Pfam" id="PF17191">
    <property type="entry name" value="RecG_wedge"/>
    <property type="match status" value="1"/>
</dbReference>
<keyword evidence="19" id="KW-1185">Reference proteome</keyword>
<dbReference type="Gene3D" id="2.40.50.140">
    <property type="entry name" value="Nucleic acid-binding proteins"/>
    <property type="match status" value="1"/>
</dbReference>
<evidence type="ECO:0000256" key="13">
    <source>
        <dbReference type="ARBA" id="ARBA00034808"/>
    </source>
</evidence>
<dbReference type="GO" id="GO:0006281">
    <property type="term" value="P:DNA repair"/>
    <property type="evidence" value="ECO:0007669"/>
    <property type="project" value="UniProtKB-UniRule"/>
</dbReference>
<evidence type="ECO:0000256" key="12">
    <source>
        <dbReference type="ARBA" id="ARBA00034617"/>
    </source>
</evidence>
<dbReference type="Pfam" id="PF00270">
    <property type="entry name" value="DEAD"/>
    <property type="match status" value="1"/>
</dbReference>
<dbReference type="Pfam" id="PF19833">
    <property type="entry name" value="RecG_dom3_C"/>
    <property type="match status" value="1"/>
</dbReference>
<dbReference type="InterPro" id="IPR012340">
    <property type="entry name" value="NA-bd_OB-fold"/>
</dbReference>
<evidence type="ECO:0000256" key="9">
    <source>
        <dbReference type="ARBA" id="ARBA00023172"/>
    </source>
</evidence>
<comment type="catalytic activity">
    <reaction evidence="14 15">
        <text>ATP + H2O = ADP + phosphate + H(+)</text>
        <dbReference type="Rhea" id="RHEA:13065"/>
        <dbReference type="ChEBI" id="CHEBI:15377"/>
        <dbReference type="ChEBI" id="CHEBI:15378"/>
        <dbReference type="ChEBI" id="CHEBI:30616"/>
        <dbReference type="ChEBI" id="CHEBI:43474"/>
        <dbReference type="ChEBI" id="CHEBI:456216"/>
        <dbReference type="EC" id="5.6.2.4"/>
    </reaction>
</comment>
<dbReference type="GO" id="GO:0005524">
    <property type="term" value="F:ATP binding"/>
    <property type="evidence" value="ECO:0007669"/>
    <property type="project" value="UniProtKB-KW"/>
</dbReference>
<dbReference type="SMART" id="SM00487">
    <property type="entry name" value="DEXDc"/>
    <property type="match status" value="1"/>
</dbReference>
<dbReference type="PROSITE" id="PS51192">
    <property type="entry name" value="HELICASE_ATP_BIND_1"/>
    <property type="match status" value="1"/>
</dbReference>
<reference evidence="18" key="1">
    <citation type="submission" date="2023-07" db="EMBL/GenBank/DDBJ databases">
        <title>Between Cages and Wild: Unraveling the Impact of Captivity on Animal Microbiomes and Antimicrobial Resistance.</title>
        <authorList>
            <person name="Schmartz G.P."/>
            <person name="Rehner J."/>
            <person name="Schuff M.J."/>
            <person name="Becker S.L."/>
            <person name="Kravczyk M."/>
            <person name="Gurevich A."/>
            <person name="Francke R."/>
            <person name="Mueller R."/>
            <person name="Keller V."/>
            <person name="Keller A."/>
        </authorList>
    </citation>
    <scope>NUCLEOTIDE SEQUENCE</scope>
    <source>
        <strain evidence="18">S39M_St_73</strain>
    </source>
</reference>
<gene>
    <name evidence="18" type="primary">recG</name>
    <name evidence="18" type="ORF">Q4F26_00945</name>
</gene>
<feature type="domain" description="Helicase C-terminal" evidence="17">
    <location>
        <begin position="457"/>
        <end position="614"/>
    </location>
</feature>
<dbReference type="InterPro" id="IPR027417">
    <property type="entry name" value="P-loop_NTPase"/>
</dbReference>
<keyword evidence="7 15" id="KW-0067">ATP-binding</keyword>
<dbReference type="GO" id="GO:0003677">
    <property type="term" value="F:DNA binding"/>
    <property type="evidence" value="ECO:0007669"/>
    <property type="project" value="UniProtKB-KW"/>
</dbReference>
<evidence type="ECO:0000256" key="14">
    <source>
        <dbReference type="ARBA" id="ARBA00048988"/>
    </source>
</evidence>
<keyword evidence="4 15" id="KW-0227">DNA damage</keyword>